<keyword evidence="1" id="KW-0472">Membrane</keyword>
<sequence length="246" mass="26352">MEPTTLGFLGLLALADSTSFGTLLIPIWLLLATGRPRPGRMLVYLGTVAAFYFLVGLLLSVGAGLFLDDIQRWLETDSGAVAIAVAGAGLIALAFWMDKRRKSAEQAGGGRLMRWRERVMSAETGSARPLAALALTATVIEVATLLPYLIAIGVMTDADLGPALHGLVMAGYCMVMILPALVLLGLRLVAHRAVEPLLQRINAWLTRSAGDWMSWIVGILGFLLIRHGAQHFGGVSELLDHLRGLS</sequence>
<dbReference type="Pfam" id="PF11139">
    <property type="entry name" value="SfLAP"/>
    <property type="match status" value="1"/>
</dbReference>
<accession>A0ABW4L3G9</accession>
<feature type="transmembrane region" description="Helical" evidence="1">
    <location>
        <begin position="209"/>
        <end position="229"/>
    </location>
</feature>
<dbReference type="Proteomes" id="UP001597277">
    <property type="component" value="Unassembled WGS sequence"/>
</dbReference>
<name>A0ABW4L3G9_9MICO</name>
<dbReference type="InterPro" id="IPR021315">
    <property type="entry name" value="Gap/Sap"/>
</dbReference>
<gene>
    <name evidence="2" type="ORF">ACFSE6_09810</name>
</gene>
<evidence type="ECO:0000256" key="1">
    <source>
        <dbReference type="SAM" id="Phobius"/>
    </source>
</evidence>
<feature type="transmembrane region" description="Helical" evidence="1">
    <location>
        <begin position="167"/>
        <end position="189"/>
    </location>
</feature>
<feature type="transmembrane region" description="Helical" evidence="1">
    <location>
        <begin position="43"/>
        <end position="67"/>
    </location>
</feature>
<feature type="transmembrane region" description="Helical" evidence="1">
    <location>
        <begin position="79"/>
        <end position="97"/>
    </location>
</feature>
<organism evidence="2 3">
    <name type="scientific">Georgenia deserti</name>
    <dbReference type="NCBI Taxonomy" id="2093781"/>
    <lineage>
        <taxon>Bacteria</taxon>
        <taxon>Bacillati</taxon>
        <taxon>Actinomycetota</taxon>
        <taxon>Actinomycetes</taxon>
        <taxon>Micrococcales</taxon>
        <taxon>Bogoriellaceae</taxon>
        <taxon>Georgenia</taxon>
    </lineage>
</organism>
<protein>
    <submittedName>
        <fullName evidence="2">GAP family protein</fullName>
    </submittedName>
</protein>
<feature type="transmembrane region" description="Helical" evidence="1">
    <location>
        <begin position="130"/>
        <end position="155"/>
    </location>
</feature>
<evidence type="ECO:0000313" key="2">
    <source>
        <dbReference type="EMBL" id="MFD1718131.1"/>
    </source>
</evidence>
<dbReference type="EMBL" id="JBHUEE010000004">
    <property type="protein sequence ID" value="MFD1718131.1"/>
    <property type="molecule type" value="Genomic_DNA"/>
</dbReference>
<keyword evidence="1" id="KW-0812">Transmembrane</keyword>
<feature type="transmembrane region" description="Helical" evidence="1">
    <location>
        <begin position="6"/>
        <end position="31"/>
    </location>
</feature>
<evidence type="ECO:0000313" key="3">
    <source>
        <dbReference type="Proteomes" id="UP001597277"/>
    </source>
</evidence>
<comment type="caution">
    <text evidence="2">The sequence shown here is derived from an EMBL/GenBank/DDBJ whole genome shotgun (WGS) entry which is preliminary data.</text>
</comment>
<proteinExistence type="predicted"/>
<keyword evidence="1" id="KW-1133">Transmembrane helix</keyword>
<dbReference type="RefSeq" id="WP_388005790.1">
    <property type="nucleotide sequence ID" value="NZ_JBHUEE010000004.1"/>
</dbReference>
<reference evidence="3" key="1">
    <citation type="journal article" date="2019" name="Int. J. Syst. Evol. Microbiol.">
        <title>The Global Catalogue of Microorganisms (GCM) 10K type strain sequencing project: providing services to taxonomists for standard genome sequencing and annotation.</title>
        <authorList>
            <consortium name="The Broad Institute Genomics Platform"/>
            <consortium name="The Broad Institute Genome Sequencing Center for Infectious Disease"/>
            <person name="Wu L."/>
            <person name="Ma J."/>
        </authorList>
    </citation>
    <scope>NUCLEOTIDE SEQUENCE [LARGE SCALE GENOMIC DNA]</scope>
    <source>
        <strain evidence="3">JCM 17130</strain>
    </source>
</reference>
<keyword evidence="3" id="KW-1185">Reference proteome</keyword>